<comment type="catalytic activity">
    <reaction evidence="1">
        <text>5-hydroxyisourate + H2O = 5-hydroxy-2-oxo-4-ureido-2,5-dihydro-1H-imidazole-5-carboxylate + H(+)</text>
        <dbReference type="Rhea" id="RHEA:23736"/>
        <dbReference type="ChEBI" id="CHEBI:15377"/>
        <dbReference type="ChEBI" id="CHEBI:15378"/>
        <dbReference type="ChEBI" id="CHEBI:18072"/>
        <dbReference type="ChEBI" id="CHEBI:58639"/>
        <dbReference type="EC" id="3.5.2.17"/>
    </reaction>
</comment>
<dbReference type="EnsemblProtists" id="EOD15802">
    <property type="protein sequence ID" value="EOD15802"/>
    <property type="gene ID" value="EMIHUDRAFT_245564"/>
</dbReference>
<dbReference type="SUPFAM" id="SSF49472">
    <property type="entry name" value="Transthyretin (synonym: prealbumin)"/>
    <property type="match status" value="1"/>
</dbReference>
<dbReference type="PROSITE" id="PS00768">
    <property type="entry name" value="TRANSTHYRETIN_1"/>
    <property type="match status" value="1"/>
</dbReference>
<dbReference type="EC" id="3.5.2.17" evidence="7"/>
<reference evidence="17" key="1">
    <citation type="journal article" date="2013" name="Nature">
        <title>Pan genome of the phytoplankton Emiliania underpins its global distribution.</title>
        <authorList>
            <person name="Read B.A."/>
            <person name="Kegel J."/>
            <person name="Klute M.J."/>
            <person name="Kuo A."/>
            <person name="Lefebvre S.C."/>
            <person name="Maumus F."/>
            <person name="Mayer C."/>
            <person name="Miller J."/>
            <person name="Monier A."/>
            <person name="Salamov A."/>
            <person name="Young J."/>
            <person name="Aguilar M."/>
            <person name="Claverie J.M."/>
            <person name="Frickenhaus S."/>
            <person name="Gonzalez K."/>
            <person name="Herman E.K."/>
            <person name="Lin Y.C."/>
            <person name="Napier J."/>
            <person name="Ogata H."/>
            <person name="Sarno A.F."/>
            <person name="Shmutz J."/>
            <person name="Schroeder D."/>
            <person name="de Vargas C."/>
            <person name="Verret F."/>
            <person name="von Dassow P."/>
            <person name="Valentin K."/>
            <person name="Van de Peer Y."/>
            <person name="Wheeler G."/>
            <person name="Dacks J.B."/>
            <person name="Delwiche C.F."/>
            <person name="Dyhrman S.T."/>
            <person name="Glockner G."/>
            <person name="John U."/>
            <person name="Richards T."/>
            <person name="Worden A.Z."/>
            <person name="Zhang X."/>
            <person name="Grigoriev I.V."/>
            <person name="Allen A.E."/>
            <person name="Bidle K."/>
            <person name="Borodovsky M."/>
            <person name="Bowler C."/>
            <person name="Brownlee C."/>
            <person name="Cock J.M."/>
            <person name="Elias M."/>
            <person name="Gladyshev V.N."/>
            <person name="Groth M."/>
            <person name="Guda C."/>
            <person name="Hadaegh A."/>
            <person name="Iglesias-Rodriguez M.D."/>
            <person name="Jenkins J."/>
            <person name="Jones B.M."/>
            <person name="Lawson T."/>
            <person name="Leese F."/>
            <person name="Lindquist E."/>
            <person name="Lobanov A."/>
            <person name="Lomsadze A."/>
            <person name="Malik S.B."/>
            <person name="Marsh M.E."/>
            <person name="Mackinder L."/>
            <person name="Mock T."/>
            <person name="Mueller-Roeber B."/>
            <person name="Pagarete A."/>
            <person name="Parker M."/>
            <person name="Probert I."/>
            <person name="Quesneville H."/>
            <person name="Raines C."/>
            <person name="Rensing S.A."/>
            <person name="Riano-Pachon D.M."/>
            <person name="Richier S."/>
            <person name="Rokitta S."/>
            <person name="Shiraiwa Y."/>
            <person name="Soanes D.M."/>
            <person name="van der Giezen M."/>
            <person name="Wahlund T.M."/>
            <person name="Williams B."/>
            <person name="Wilson W."/>
            <person name="Wolfe G."/>
            <person name="Wurch L.L."/>
        </authorList>
    </citation>
    <scope>NUCLEOTIDE SEQUENCE</scope>
</reference>
<feature type="domain" description="Transthyretin/hydroxyisourate hydrolase" evidence="14">
    <location>
        <begin position="163"/>
        <end position="333"/>
    </location>
</feature>
<dbReference type="InterPro" id="IPR023418">
    <property type="entry name" value="Thyroxine_BS"/>
</dbReference>
<keyword evidence="8" id="KW-0659">Purine metabolism</keyword>
<evidence type="ECO:0000256" key="2">
    <source>
        <dbReference type="ARBA" id="ARBA00001163"/>
    </source>
</evidence>
<dbReference type="Pfam" id="PF00576">
    <property type="entry name" value="Transthyretin"/>
    <property type="match status" value="1"/>
</dbReference>
<evidence type="ECO:0000256" key="10">
    <source>
        <dbReference type="ARBA" id="ARBA00022801"/>
    </source>
</evidence>
<dbReference type="HOGENOM" id="CLU_924111_0_0_1"/>
<keyword evidence="17" id="KW-1185">Reference proteome</keyword>
<reference evidence="16" key="2">
    <citation type="submission" date="2024-10" db="UniProtKB">
        <authorList>
            <consortium name="EnsemblProtists"/>
        </authorList>
    </citation>
    <scope>IDENTIFICATION</scope>
</reference>
<sequence length="334" mass="35118">MSPLLEVAQISTIPSSEFIAALGGCYEKSPWVAERAHAAAPFASLAALASALREAVDGATDAERLALLRSHPDLAGKAALAGELTSESTAEQCHAGLSSLSADELARFTKLNEAYTARFGFPFILAVRNANKATIFAAFERRVHKIAWMRLNELVRPNPTGFLTCHVLDTARGCPAAGMRIELKRRVESSNGARGTRTRVRKTCGAQTQSTDAVTHAAAVGPGGGGGDSWAEVGSFLTNEDGRIVGALSASSGAKAAGTARRGPVLKDGAMARGVYEWTFHVGDYFAAAGATFAPCGTPFLGQVPLRFGIDDAESHYHVPLLCSPFSFSTYRGS</sequence>
<dbReference type="eggNOG" id="ENOG502SAXE">
    <property type="taxonomic scope" value="Eukaryota"/>
</dbReference>
<dbReference type="RefSeq" id="XP_005768231.1">
    <property type="nucleotide sequence ID" value="XM_005768174.1"/>
</dbReference>
<evidence type="ECO:0000313" key="17">
    <source>
        <dbReference type="Proteomes" id="UP000013827"/>
    </source>
</evidence>
<evidence type="ECO:0000256" key="3">
    <source>
        <dbReference type="ARBA" id="ARBA00002506"/>
    </source>
</evidence>
<dbReference type="GO" id="GO:0005777">
    <property type="term" value="C:peroxisome"/>
    <property type="evidence" value="ECO:0007669"/>
    <property type="project" value="TreeGrafter"/>
</dbReference>
<evidence type="ECO:0000256" key="7">
    <source>
        <dbReference type="ARBA" id="ARBA00012609"/>
    </source>
</evidence>
<protein>
    <recommendedName>
        <fullName evidence="13">Parahox neighbor</fullName>
        <ecNumber evidence="7">3.5.2.17</ecNumber>
        <ecNumber evidence="6">4.1.1.97</ecNumber>
    </recommendedName>
    <alternativeName>
        <fullName evidence="12">Ureidoimidazoline (2-oxo-4-hydroxy-4-carboxy-5-) decarboxylase</fullName>
    </alternativeName>
</protein>
<evidence type="ECO:0000256" key="11">
    <source>
        <dbReference type="ARBA" id="ARBA00023239"/>
    </source>
</evidence>
<dbReference type="GO" id="GO:0019628">
    <property type="term" value="P:urate catabolic process"/>
    <property type="evidence" value="ECO:0007669"/>
    <property type="project" value="TreeGrafter"/>
</dbReference>
<keyword evidence="9" id="KW-0210">Decarboxylase</keyword>
<dbReference type="CDD" id="cd05822">
    <property type="entry name" value="TLP_HIUase"/>
    <property type="match status" value="1"/>
</dbReference>
<dbReference type="GO" id="GO:0000255">
    <property type="term" value="P:allantoin metabolic process"/>
    <property type="evidence" value="ECO:0007669"/>
    <property type="project" value="InterPro"/>
</dbReference>
<dbReference type="KEGG" id="ehx:EMIHUDRAFT_245564"/>
<evidence type="ECO:0000259" key="15">
    <source>
        <dbReference type="Pfam" id="PF09349"/>
    </source>
</evidence>
<evidence type="ECO:0000259" key="14">
    <source>
        <dbReference type="Pfam" id="PF00576"/>
    </source>
</evidence>
<dbReference type="EC" id="4.1.1.97" evidence="6"/>
<dbReference type="PaxDb" id="2903-EOD15802"/>
<dbReference type="InterPro" id="IPR036817">
    <property type="entry name" value="Transthyretin/HIU_hydrolase_sf"/>
</dbReference>
<comment type="pathway">
    <text evidence="4">Purine metabolism; urate degradation; (S)-allantoin from urate: step 3/3.</text>
</comment>
<dbReference type="PANTHER" id="PTHR43466">
    <property type="entry name" value="2-OXO-4-HYDROXY-4-CARBOXY-5-UREIDOIMIDAZOLINE DECARBOXYLASE-RELATED"/>
    <property type="match status" value="1"/>
</dbReference>
<keyword evidence="10" id="KW-0378">Hydrolase</keyword>
<dbReference type="GO" id="GO:0033971">
    <property type="term" value="F:hydroxyisourate hydrolase activity"/>
    <property type="evidence" value="ECO:0007669"/>
    <property type="project" value="UniProtKB-EC"/>
</dbReference>
<evidence type="ECO:0000256" key="13">
    <source>
        <dbReference type="ARBA" id="ARBA00032116"/>
    </source>
</evidence>
<dbReference type="GeneID" id="17261953"/>
<evidence type="ECO:0000256" key="9">
    <source>
        <dbReference type="ARBA" id="ARBA00022793"/>
    </source>
</evidence>
<evidence type="ECO:0000256" key="5">
    <source>
        <dbReference type="ARBA" id="ARBA00005793"/>
    </source>
</evidence>
<dbReference type="Pfam" id="PF09349">
    <property type="entry name" value="OHCU_decarbox"/>
    <property type="match status" value="1"/>
</dbReference>
<accession>A0A0D3IX17</accession>
<dbReference type="Gene3D" id="2.60.40.180">
    <property type="entry name" value="Transthyretin/hydroxyisourate hydrolase domain"/>
    <property type="match status" value="1"/>
</dbReference>
<dbReference type="InterPro" id="IPR017580">
    <property type="entry name" value="OHCU_decarboxylase-1"/>
</dbReference>
<evidence type="ECO:0000256" key="1">
    <source>
        <dbReference type="ARBA" id="ARBA00001043"/>
    </source>
</evidence>
<dbReference type="Proteomes" id="UP000013827">
    <property type="component" value="Unassembled WGS sequence"/>
</dbReference>
<dbReference type="InterPro" id="IPR023416">
    <property type="entry name" value="Transthyretin/HIU_hydrolase_d"/>
</dbReference>
<dbReference type="GO" id="GO:0006144">
    <property type="term" value="P:purine nucleobase metabolic process"/>
    <property type="evidence" value="ECO:0007669"/>
    <property type="project" value="UniProtKB-KW"/>
</dbReference>
<evidence type="ECO:0000256" key="6">
    <source>
        <dbReference type="ARBA" id="ARBA00012257"/>
    </source>
</evidence>
<dbReference type="AlphaFoldDB" id="A0A0D3IX17"/>
<dbReference type="Gene3D" id="1.10.3330.10">
    <property type="entry name" value="Oxo-4-hydroxy-4-carboxy-5-ureidoimidazoline decarboxylase"/>
    <property type="match status" value="1"/>
</dbReference>
<evidence type="ECO:0000313" key="16">
    <source>
        <dbReference type="EnsemblProtists" id="EOD15802"/>
    </source>
</evidence>
<dbReference type="InterPro" id="IPR036778">
    <property type="entry name" value="OHCU_decarboxylase_sf"/>
</dbReference>
<keyword evidence="11" id="KW-0456">Lyase</keyword>
<dbReference type="InterPro" id="IPR018020">
    <property type="entry name" value="OHCU_decarboxylase"/>
</dbReference>
<name>A0A0D3IX17_EMIH1</name>
<feature type="domain" description="Oxo-4-hydroxy-4-carboxy-5-ureidoimidazoline decarboxylase" evidence="15">
    <location>
        <begin position="13"/>
        <end position="145"/>
    </location>
</feature>
<dbReference type="PANTHER" id="PTHR43466:SF1">
    <property type="entry name" value="2-OXO-4-HYDROXY-4-CARBOXY-5-UREIDOIMIDAZOLINE DECARBOXYLASE-RELATED"/>
    <property type="match status" value="1"/>
</dbReference>
<dbReference type="SUPFAM" id="SSF158694">
    <property type="entry name" value="UraD-Like"/>
    <property type="match status" value="1"/>
</dbReference>
<proteinExistence type="inferred from homology"/>
<dbReference type="UniPathway" id="UPA00394">
    <property type="reaction ID" value="UER00652"/>
</dbReference>
<organism evidence="16 17">
    <name type="scientific">Emiliania huxleyi (strain CCMP1516)</name>
    <dbReference type="NCBI Taxonomy" id="280463"/>
    <lineage>
        <taxon>Eukaryota</taxon>
        <taxon>Haptista</taxon>
        <taxon>Haptophyta</taxon>
        <taxon>Prymnesiophyceae</taxon>
        <taxon>Isochrysidales</taxon>
        <taxon>Noelaerhabdaceae</taxon>
        <taxon>Emiliania</taxon>
    </lineage>
</organism>
<dbReference type="GO" id="GO:0051997">
    <property type="term" value="F:2-oxo-4-hydroxy-4-carboxy-5-ureidoimidazoline decarboxylase activity"/>
    <property type="evidence" value="ECO:0007669"/>
    <property type="project" value="UniProtKB-EC"/>
</dbReference>
<evidence type="ECO:0000256" key="12">
    <source>
        <dbReference type="ARBA" id="ARBA00030624"/>
    </source>
</evidence>
<comment type="function">
    <text evidence="3">Catalyzes the stereoselective decarboxylation of 2-oxo-4-hydroxy-4-carboxy-5-ureidoimidazoline (OHCU) to (S)-allantoin.</text>
</comment>
<evidence type="ECO:0000256" key="4">
    <source>
        <dbReference type="ARBA" id="ARBA00004754"/>
    </source>
</evidence>
<evidence type="ECO:0000256" key="8">
    <source>
        <dbReference type="ARBA" id="ARBA00022631"/>
    </source>
</evidence>
<dbReference type="STRING" id="2903.R1C148"/>
<comment type="similarity">
    <text evidence="5">Belongs to the OHCU decarboxylase family.</text>
</comment>
<comment type="catalytic activity">
    <reaction evidence="2">
        <text>5-hydroxy-2-oxo-4-ureido-2,5-dihydro-1H-imidazole-5-carboxylate + H(+) = (S)-allantoin + CO2</text>
        <dbReference type="Rhea" id="RHEA:26301"/>
        <dbReference type="ChEBI" id="CHEBI:15378"/>
        <dbReference type="ChEBI" id="CHEBI:15678"/>
        <dbReference type="ChEBI" id="CHEBI:16526"/>
        <dbReference type="ChEBI" id="CHEBI:58639"/>
        <dbReference type="EC" id="4.1.1.97"/>
    </reaction>
</comment>
<dbReference type="NCBIfam" id="TIGR03164">
    <property type="entry name" value="UHCUDC"/>
    <property type="match status" value="1"/>
</dbReference>
<dbReference type="InterPro" id="IPR014306">
    <property type="entry name" value="Hydroxyisourate_hydrolase"/>
</dbReference>